<name>A0ABY2XEF2_9RHOB</name>
<evidence type="ECO:0000313" key="3">
    <source>
        <dbReference type="Proteomes" id="UP001191082"/>
    </source>
</evidence>
<evidence type="ECO:0008006" key="4">
    <source>
        <dbReference type="Google" id="ProtNLM"/>
    </source>
</evidence>
<dbReference type="RefSeq" id="WP_138862706.1">
    <property type="nucleotide sequence ID" value="NZ_VCPC01000001.1"/>
</dbReference>
<dbReference type="PROSITE" id="PS51257">
    <property type="entry name" value="PROKAR_LIPOPROTEIN"/>
    <property type="match status" value="1"/>
</dbReference>
<reference evidence="2 3" key="1">
    <citation type="submission" date="2019-05" db="EMBL/GenBank/DDBJ databases">
        <title>Marivita sp. nov. isolated from sea sediment.</title>
        <authorList>
            <person name="Kim W."/>
        </authorList>
    </citation>
    <scope>NUCLEOTIDE SEQUENCE [LARGE SCALE GENOMIC DNA]</scope>
    <source>
        <strain evidence="2 3">CAU 1492</strain>
    </source>
</reference>
<organism evidence="2 3">
    <name type="scientific">Arenibacterium halophilum</name>
    <dbReference type="NCBI Taxonomy" id="2583821"/>
    <lineage>
        <taxon>Bacteria</taxon>
        <taxon>Pseudomonadati</taxon>
        <taxon>Pseudomonadota</taxon>
        <taxon>Alphaproteobacteria</taxon>
        <taxon>Rhodobacterales</taxon>
        <taxon>Paracoccaceae</taxon>
        <taxon>Arenibacterium</taxon>
    </lineage>
</organism>
<keyword evidence="3" id="KW-1185">Reference proteome</keyword>
<dbReference type="EMBL" id="VCPC01000001">
    <property type="protein sequence ID" value="TMV15359.1"/>
    <property type="molecule type" value="Genomic_DNA"/>
</dbReference>
<protein>
    <recommendedName>
        <fullName evidence="4">DUF4410 domain-containing protein</fullName>
    </recommendedName>
</protein>
<feature type="region of interest" description="Disordered" evidence="1">
    <location>
        <begin position="20"/>
        <end position="62"/>
    </location>
</feature>
<dbReference type="Proteomes" id="UP001191082">
    <property type="component" value="Unassembled WGS sequence"/>
</dbReference>
<comment type="caution">
    <text evidence="2">The sequence shown here is derived from an EMBL/GenBank/DDBJ whole genome shotgun (WGS) entry which is preliminary data.</text>
</comment>
<proteinExistence type="predicted"/>
<evidence type="ECO:0000256" key="1">
    <source>
        <dbReference type="SAM" id="MobiDB-lite"/>
    </source>
</evidence>
<sequence>MERRIFLVGLGAAFLAGCEDGTSATKRPSPEPVYGHGVFKPGSSDKTALAPGDTGQQLADGRRGSSLKVVEVSVDTSAIEGVQGRAISVPPAQIGADIRSTLLASLGNNAGDRPVKVNLLVERVVLVSPGQSMLVGGVSTITGTMWIVDARNGAVLMKPATVRGTAKGGWVGGGLIGVALTKEPQEDYRATVAGFAADVRKRLFGKQT</sequence>
<gene>
    <name evidence="2" type="ORF">FGK64_05215</name>
</gene>
<accession>A0ABY2XEF2</accession>
<evidence type="ECO:0000313" key="2">
    <source>
        <dbReference type="EMBL" id="TMV15359.1"/>
    </source>
</evidence>